<gene>
    <name evidence="3" type="ORF">SAM23877_3095</name>
</gene>
<dbReference type="EMBL" id="CP012382">
    <property type="protein sequence ID" value="AKZ56144.1"/>
    <property type="molecule type" value="Genomic_DNA"/>
</dbReference>
<accession>A0A0K2AT19</accession>
<dbReference type="AlphaFoldDB" id="A0A0K2AT19"/>
<dbReference type="Proteomes" id="UP000061018">
    <property type="component" value="Chromosome"/>
</dbReference>
<protein>
    <recommendedName>
        <fullName evidence="2">DUF6879 domain-containing protein</fullName>
    </recommendedName>
</protein>
<evidence type="ECO:0000313" key="3">
    <source>
        <dbReference type="EMBL" id="AKZ56144.1"/>
    </source>
</evidence>
<evidence type="ECO:0000313" key="4">
    <source>
        <dbReference type="Proteomes" id="UP000061018"/>
    </source>
</evidence>
<organism evidence="3 4">
    <name type="scientific">Streptomyces ambofaciens (strain ATCC 23877 / 3486 / DSM 40053 / JCM 4204 / NBRC 12836 / NRRL B-2516)</name>
    <dbReference type="NCBI Taxonomy" id="278992"/>
    <lineage>
        <taxon>Bacteria</taxon>
        <taxon>Bacillati</taxon>
        <taxon>Actinomycetota</taxon>
        <taxon>Actinomycetes</taxon>
        <taxon>Kitasatosporales</taxon>
        <taxon>Streptomycetaceae</taxon>
        <taxon>Streptomyces</taxon>
    </lineage>
</organism>
<dbReference type="KEGG" id="samb:SAM23877_3095"/>
<sequence>MTTGFRFLLMKSWSRSRRNCSRRPSVTTSSKTLGDLFDSFEHEAFRLETLDDYSKSGNVDAYHAYLAGEPQPDDYNAGWVEELRSHTEKGKRVYRVHILSRPLTDYLCFELGWGYRKNMTGGEEFFILDITDKPNPLHGVPDFWCFDSESVAVMNYDRAGKYLGSQVLETDRAAEFVSIGDGSDSMAATEAHRRPQRAASRQRLVP</sequence>
<feature type="domain" description="DUF6879" evidence="2">
    <location>
        <begin position="33"/>
        <end position="173"/>
    </location>
</feature>
<feature type="region of interest" description="Disordered" evidence="1">
    <location>
        <begin position="186"/>
        <end position="206"/>
    </location>
</feature>
<name>A0A0K2AT19_STRA7</name>
<evidence type="ECO:0000256" key="1">
    <source>
        <dbReference type="SAM" id="MobiDB-lite"/>
    </source>
</evidence>
<reference evidence="4" key="1">
    <citation type="journal article" date="2015" name="J. Biotechnol.">
        <title>Complete genome sequence of Streptomyces ambofaciens ATCC 23877, the spiramycin producer.</title>
        <authorList>
            <person name="Thibessard A."/>
            <person name="Haas D."/>
            <person name="Gerbaud C."/>
            <person name="Aigle B."/>
            <person name="Lautru S."/>
            <person name="Pernodet J.L."/>
            <person name="Leblond P."/>
        </authorList>
    </citation>
    <scope>NUCLEOTIDE SEQUENCE [LARGE SCALE GENOMIC DNA]</scope>
    <source>
        <strain evidence="4">ATCC 23877 / 3486 / DSM 40053 / JCM 4204 / NBRC 12836 / NRRL B-2516</strain>
    </source>
</reference>
<proteinExistence type="predicted"/>
<evidence type="ECO:0000259" key="2">
    <source>
        <dbReference type="Pfam" id="PF21806"/>
    </source>
</evidence>
<dbReference type="InterPro" id="IPR049244">
    <property type="entry name" value="DUF6879"/>
</dbReference>
<dbReference type="Pfam" id="PF21806">
    <property type="entry name" value="DUF6879"/>
    <property type="match status" value="1"/>
</dbReference>